<dbReference type="EMBL" id="JANBPU010000357">
    <property type="protein sequence ID" value="KAJ1912311.1"/>
    <property type="molecule type" value="Genomic_DNA"/>
</dbReference>
<dbReference type="PRINTS" id="PR00326">
    <property type="entry name" value="GTP1OBG"/>
</dbReference>
<gene>
    <name evidence="3" type="ORF">H4219_005657</name>
</gene>
<feature type="domain" description="OBG-type G" evidence="2">
    <location>
        <begin position="7"/>
        <end position="326"/>
    </location>
</feature>
<keyword evidence="1" id="KW-0547">Nucleotide-binding</keyword>
<dbReference type="PANTHER" id="PTHR23305">
    <property type="entry name" value="OBG GTPASE FAMILY"/>
    <property type="match status" value="1"/>
</dbReference>
<organism evidence="3 4">
    <name type="scientific">Mycoemilia scoparia</name>
    <dbReference type="NCBI Taxonomy" id="417184"/>
    <lineage>
        <taxon>Eukaryota</taxon>
        <taxon>Fungi</taxon>
        <taxon>Fungi incertae sedis</taxon>
        <taxon>Zoopagomycota</taxon>
        <taxon>Kickxellomycotina</taxon>
        <taxon>Kickxellomycetes</taxon>
        <taxon>Kickxellales</taxon>
        <taxon>Kickxellaceae</taxon>
        <taxon>Mycoemilia</taxon>
    </lineage>
</organism>
<dbReference type="Proteomes" id="UP001150538">
    <property type="component" value="Unassembled WGS sequence"/>
</dbReference>
<dbReference type="InterPro" id="IPR027417">
    <property type="entry name" value="P-loop_NTPase"/>
</dbReference>
<dbReference type="GO" id="GO:0005737">
    <property type="term" value="C:cytoplasm"/>
    <property type="evidence" value="ECO:0007669"/>
    <property type="project" value="TreeGrafter"/>
</dbReference>
<name>A0A9W7ZM26_9FUNG</name>
<dbReference type="Gene3D" id="3.10.20.30">
    <property type="match status" value="1"/>
</dbReference>
<dbReference type="PROSITE" id="PS51710">
    <property type="entry name" value="G_OBG"/>
    <property type="match status" value="1"/>
</dbReference>
<dbReference type="InterPro" id="IPR031167">
    <property type="entry name" value="G_OBG"/>
</dbReference>
<dbReference type="Gene3D" id="1.10.8.470">
    <property type="match status" value="1"/>
</dbReference>
<protein>
    <recommendedName>
        <fullName evidence="2">OBG-type G domain-containing protein</fullName>
    </recommendedName>
</protein>
<dbReference type="InterPro" id="IPR006073">
    <property type="entry name" value="GTP-bd"/>
</dbReference>
<dbReference type="CDD" id="cd01899">
    <property type="entry name" value="Ygr210"/>
    <property type="match status" value="1"/>
</dbReference>
<proteinExistence type="predicted"/>
<keyword evidence="4" id="KW-1185">Reference proteome</keyword>
<evidence type="ECO:0000256" key="1">
    <source>
        <dbReference type="ARBA" id="ARBA00022741"/>
    </source>
</evidence>
<dbReference type="Gene3D" id="3.40.50.300">
    <property type="entry name" value="P-loop containing nucleotide triphosphate hydrolases"/>
    <property type="match status" value="1"/>
</dbReference>
<dbReference type="Pfam" id="PF01926">
    <property type="entry name" value="MMR_HSR1"/>
    <property type="match status" value="1"/>
</dbReference>
<evidence type="ECO:0000259" key="2">
    <source>
        <dbReference type="PROSITE" id="PS51710"/>
    </source>
</evidence>
<dbReference type="InterPro" id="IPR012675">
    <property type="entry name" value="Beta-grasp_dom_sf"/>
</dbReference>
<accession>A0A9W7ZM26</accession>
<dbReference type="SUPFAM" id="SSF52540">
    <property type="entry name" value="P-loop containing nucleoside triphosphate hydrolases"/>
    <property type="match status" value="1"/>
</dbReference>
<dbReference type="GO" id="GO:0005525">
    <property type="term" value="F:GTP binding"/>
    <property type="evidence" value="ECO:0007669"/>
    <property type="project" value="InterPro"/>
</dbReference>
<evidence type="ECO:0000313" key="4">
    <source>
        <dbReference type="Proteomes" id="UP001150538"/>
    </source>
</evidence>
<dbReference type="PANTHER" id="PTHR23305:SF1">
    <property type="entry name" value="OBG-TYPE G DOMAIN-CONTAINING PROTEIN"/>
    <property type="match status" value="1"/>
</dbReference>
<dbReference type="Pfam" id="PF08438">
    <property type="entry name" value="YGR210-like_G4"/>
    <property type="match status" value="1"/>
</dbReference>
<sequence>MSSGSSFVIACVGKPSAGKSSFLNAVTEANAKVGNFPFTTIEPNQGIAYYPIDCACKRFNKSSQCKPRYGSCKDGKRLIPVRMLDVAGLVPGASEGRGLGNQFLDDLRHADALIHVVDASGGTDENGKETKNYDPINDIEWLRFEIHSWVYNNLLKKWPGIVRRQVATKTSPITVFQENMSGYGANREIIIRCIERMNKAAIELDKEGQDSEMAIPGIIQKGGSSNKTNTSTSLSSSNTVLTNWTKKHLHKFVSIFLDERFPTVVALNKIDRSEADKNIIKILRKYSGSSKTDPLDGIRQENIVVTSALSECFLKKLKDQGYIKYTAGDEDFESHEEDPTLKKADGRTFDRLEEIRDLVLFRYGSTGVQDVIVRAVRALRMIPVFPVKNVTNFTNKSSSGDGSGAAFVDCVLVREGTTVRQVAGMVNSILDKQYAGAETVGGLQLGENDVIVPKKNDVLSFKLNNSSR</sequence>
<dbReference type="AlphaFoldDB" id="A0A9W7ZM26"/>
<dbReference type="OrthoDB" id="545683at2759"/>
<reference evidence="3" key="1">
    <citation type="submission" date="2022-07" db="EMBL/GenBank/DDBJ databases">
        <title>Phylogenomic reconstructions and comparative analyses of Kickxellomycotina fungi.</title>
        <authorList>
            <person name="Reynolds N.K."/>
            <person name="Stajich J.E."/>
            <person name="Barry K."/>
            <person name="Grigoriev I.V."/>
            <person name="Crous P."/>
            <person name="Smith M.E."/>
        </authorList>
    </citation>
    <scope>NUCLEOTIDE SEQUENCE</scope>
    <source>
        <strain evidence="3">NBRC 100468</strain>
    </source>
</reference>
<evidence type="ECO:0000313" key="3">
    <source>
        <dbReference type="EMBL" id="KAJ1912311.1"/>
    </source>
</evidence>
<comment type="caution">
    <text evidence="3">The sequence shown here is derived from an EMBL/GenBank/DDBJ whole genome shotgun (WGS) entry which is preliminary data.</text>
</comment>
<dbReference type="CDD" id="cd04938">
    <property type="entry name" value="TGS_Obg"/>
    <property type="match status" value="1"/>
</dbReference>
<dbReference type="InterPro" id="IPR013646">
    <property type="entry name" value="YGR210-like_G4"/>
</dbReference>
<dbReference type="GO" id="GO:0016887">
    <property type="term" value="F:ATP hydrolysis activity"/>
    <property type="evidence" value="ECO:0007669"/>
    <property type="project" value="TreeGrafter"/>
</dbReference>